<dbReference type="GO" id="GO:0052816">
    <property type="term" value="F:long-chain fatty acyl-CoA hydrolase activity"/>
    <property type="evidence" value="ECO:0007669"/>
    <property type="project" value="Ensembl"/>
</dbReference>
<feature type="domain" description="BAAT/Acyl-CoA thioester hydrolase C-terminal" evidence="5">
    <location>
        <begin position="216"/>
        <end position="424"/>
    </location>
</feature>
<dbReference type="GO" id="GO:0019530">
    <property type="term" value="P:taurine metabolic process"/>
    <property type="evidence" value="ECO:0007669"/>
    <property type="project" value="Ensembl"/>
</dbReference>
<keyword evidence="7" id="KW-1185">Reference proteome</keyword>
<dbReference type="GO" id="GO:0006637">
    <property type="term" value="P:acyl-CoA metabolic process"/>
    <property type="evidence" value="ECO:0007669"/>
    <property type="project" value="Ensembl"/>
</dbReference>
<dbReference type="InterPro" id="IPR006862">
    <property type="entry name" value="Thio_Ohase/aa_AcTrfase"/>
</dbReference>
<dbReference type="GO" id="GO:0002152">
    <property type="term" value="P:bile acid conjugation"/>
    <property type="evidence" value="ECO:0007669"/>
    <property type="project" value="Ensembl"/>
</dbReference>
<dbReference type="GO" id="GO:0016410">
    <property type="term" value="F:N-acyltransferase activity"/>
    <property type="evidence" value="ECO:0007669"/>
    <property type="project" value="Ensembl"/>
</dbReference>
<dbReference type="Proteomes" id="UP000472272">
    <property type="component" value="Chromosome 1"/>
</dbReference>
<feature type="active site" description="Charge relay system" evidence="3">
    <location>
        <position position="245"/>
    </location>
</feature>
<dbReference type="OMA" id="ISKPHAM"/>
<evidence type="ECO:0000259" key="4">
    <source>
        <dbReference type="Pfam" id="PF04775"/>
    </source>
</evidence>
<dbReference type="FunFam" id="3.40.50.1820:FF:000024">
    <property type="entry name" value="acyl-coenzyme A thioesterase 4"/>
    <property type="match status" value="1"/>
</dbReference>
<feature type="active site" description="Charge relay system" evidence="3">
    <location>
        <position position="373"/>
    </location>
</feature>
<sequence>MSLIHFPQVAAMACLTVTPKSSLADSPVWIRASGLDPSQVVTLHALLTDDMGEKFQSRAHFRANLSGEVDVKQAAALGGDYVGVWPMGLFSSLKPEKKFRRLMKRNVTGSPFRVQVSLFGSVVLVPSPNNVPLATCTVERWYAAHGVERVQVREGKVRGALFLPPGPGPFPGVIDLFGGSGGLIEFRAILLANKGFAVLALAFFGYDDLPQSLEEVDLEYFEEASILLLKHPKVRGPGLGVVGLSKGSEIALAMITFLDQIVAAVCINGATGMRGASLRFRDIYIPAIPYAVEKVLITEMGTMSSYHVMEDPLDERHHSSAIPLEKAQGPVLFVVSESDQSLNSKLFAEAAIARAKQHGKRNCALLSYPGAGHLLEPPGSPLCYCSSFRSTLLPNQWGGEVELHAKAQEHSWKEIQKFLELHLGPVGKSNF</sequence>
<keyword evidence="2" id="KW-0276">Fatty acid metabolism</keyword>
<keyword evidence="2" id="KW-0443">Lipid metabolism</keyword>
<dbReference type="GO" id="GO:0006631">
    <property type="term" value="P:fatty acid metabolic process"/>
    <property type="evidence" value="ECO:0007669"/>
    <property type="project" value="UniProtKB-KW"/>
</dbReference>
<dbReference type="InterPro" id="IPR016662">
    <property type="entry name" value="Acyl-CoA_thioEstase_long-chain"/>
</dbReference>
<reference evidence="6" key="2">
    <citation type="submission" date="2025-08" db="UniProtKB">
        <authorList>
            <consortium name="Ensembl"/>
        </authorList>
    </citation>
    <scope>IDENTIFICATION</scope>
</reference>
<dbReference type="GO" id="GO:0006699">
    <property type="term" value="P:bile acid biosynthetic process"/>
    <property type="evidence" value="ECO:0007669"/>
    <property type="project" value="Ensembl"/>
</dbReference>
<reference evidence="6" key="3">
    <citation type="submission" date="2025-09" db="UniProtKB">
        <authorList>
            <consortium name="Ensembl"/>
        </authorList>
    </citation>
    <scope>IDENTIFICATION</scope>
</reference>
<evidence type="ECO:0000313" key="7">
    <source>
        <dbReference type="Proteomes" id="UP000472272"/>
    </source>
</evidence>
<protein>
    <submittedName>
        <fullName evidence="6">Bile acid-CoA:amino acid N-acyltransferase</fullName>
    </submittedName>
</protein>
<dbReference type="SUPFAM" id="SSF53474">
    <property type="entry name" value="alpha/beta-Hydrolases"/>
    <property type="match status" value="1"/>
</dbReference>
<dbReference type="InterPro" id="IPR029058">
    <property type="entry name" value="AB_hydrolase_fold"/>
</dbReference>
<evidence type="ECO:0000256" key="1">
    <source>
        <dbReference type="ARBA" id="ARBA00006538"/>
    </source>
</evidence>
<accession>A0A670HKY9</accession>
<dbReference type="GO" id="GO:0052817">
    <property type="term" value="F:very long-chain fatty acyl-CoA hydrolase activity"/>
    <property type="evidence" value="ECO:0007669"/>
    <property type="project" value="Ensembl"/>
</dbReference>
<dbReference type="PIRSF" id="PIRSF016521">
    <property type="entry name" value="Acyl-CoA_hydro"/>
    <property type="match status" value="1"/>
</dbReference>
<dbReference type="Pfam" id="PF08840">
    <property type="entry name" value="BAAT_C"/>
    <property type="match status" value="1"/>
</dbReference>
<feature type="domain" description="Acyl-CoA thioester hydrolase/bile acid-CoA amino acid N-acetyltransferase" evidence="4">
    <location>
        <begin position="25"/>
        <end position="154"/>
    </location>
</feature>
<comment type="similarity">
    <text evidence="1">Belongs to the C/M/P thioester hydrolase family.</text>
</comment>
<dbReference type="GO" id="GO:0052815">
    <property type="term" value="F:medium-chain fatty acyl-CoA hydrolase activity"/>
    <property type="evidence" value="ECO:0007669"/>
    <property type="project" value="Ensembl"/>
</dbReference>
<dbReference type="Gene3D" id="3.40.50.1820">
    <property type="entry name" value="alpha/beta hydrolase"/>
    <property type="match status" value="1"/>
</dbReference>
<organism evidence="6 7">
    <name type="scientific">Podarcis muralis</name>
    <name type="common">Wall lizard</name>
    <name type="synonym">Lacerta muralis</name>
    <dbReference type="NCBI Taxonomy" id="64176"/>
    <lineage>
        <taxon>Eukaryota</taxon>
        <taxon>Metazoa</taxon>
        <taxon>Chordata</taxon>
        <taxon>Craniata</taxon>
        <taxon>Vertebrata</taxon>
        <taxon>Euteleostomi</taxon>
        <taxon>Lepidosauria</taxon>
        <taxon>Squamata</taxon>
        <taxon>Bifurcata</taxon>
        <taxon>Unidentata</taxon>
        <taxon>Episquamata</taxon>
        <taxon>Laterata</taxon>
        <taxon>Lacertibaenia</taxon>
        <taxon>Lacertidae</taxon>
        <taxon>Podarcis</taxon>
    </lineage>
</organism>
<dbReference type="GO" id="GO:0005777">
    <property type="term" value="C:peroxisome"/>
    <property type="evidence" value="ECO:0007669"/>
    <property type="project" value="Ensembl"/>
</dbReference>
<dbReference type="Pfam" id="PF04775">
    <property type="entry name" value="Bile_Hydr_Trans"/>
    <property type="match status" value="1"/>
</dbReference>
<dbReference type="PANTHER" id="PTHR10824:SF18">
    <property type="entry name" value="BILE ACID-COA:AMINO ACID N-ACYLTRANSFERASE"/>
    <property type="match status" value="1"/>
</dbReference>
<dbReference type="GO" id="GO:0005829">
    <property type="term" value="C:cytosol"/>
    <property type="evidence" value="ECO:0007669"/>
    <property type="project" value="Ensembl"/>
</dbReference>
<dbReference type="InterPro" id="IPR014940">
    <property type="entry name" value="BAAT_C"/>
</dbReference>
<dbReference type="AlphaFoldDB" id="A0A670HKY9"/>
<dbReference type="InterPro" id="IPR042490">
    <property type="entry name" value="Thio_Ohase/BAAT_N"/>
</dbReference>
<reference evidence="6 7" key="1">
    <citation type="journal article" date="2019" name="Proc. Natl. Acad. Sci. U.S.A.">
        <title>Regulatory changes in pterin and carotenoid genes underlie balanced color polymorphisms in the wall lizard.</title>
        <authorList>
            <person name="Andrade P."/>
            <person name="Pinho C."/>
            <person name="Perez I de Lanuza G."/>
            <person name="Afonso S."/>
            <person name="Brejcha J."/>
            <person name="Rubin C.J."/>
            <person name="Wallerman O."/>
            <person name="Pereira P."/>
            <person name="Sabatino S.J."/>
            <person name="Bellati A."/>
            <person name="Pellitteri-Rosa D."/>
            <person name="Bosakova Z."/>
            <person name="Bunikis I."/>
            <person name="Carretero M.A."/>
            <person name="Feiner N."/>
            <person name="Marsik P."/>
            <person name="Pauperio F."/>
            <person name="Salvi D."/>
            <person name="Soler L."/>
            <person name="While G.M."/>
            <person name="Uller T."/>
            <person name="Font E."/>
            <person name="Andersson L."/>
            <person name="Carneiro M."/>
        </authorList>
    </citation>
    <scope>NUCLEOTIDE SEQUENCE</scope>
</reference>
<feature type="active site" description="Charge relay system" evidence="3">
    <location>
        <position position="339"/>
    </location>
</feature>
<gene>
    <name evidence="6" type="primary">BAAT</name>
</gene>
<evidence type="ECO:0000313" key="6">
    <source>
        <dbReference type="Ensembl" id="ENSPMRP00000000288.1"/>
    </source>
</evidence>
<dbReference type="PANTHER" id="PTHR10824">
    <property type="entry name" value="ACYL-COENZYME A THIOESTERASE-RELATED"/>
    <property type="match status" value="1"/>
</dbReference>
<proteinExistence type="inferred from homology"/>
<dbReference type="FunFam" id="2.60.40.2240:FF:000001">
    <property type="entry name" value="acyl-coenzyme A thioesterase 4"/>
    <property type="match status" value="1"/>
</dbReference>
<evidence type="ECO:0000259" key="5">
    <source>
        <dbReference type="Pfam" id="PF08840"/>
    </source>
</evidence>
<evidence type="ECO:0000256" key="2">
    <source>
        <dbReference type="ARBA" id="ARBA00022832"/>
    </source>
</evidence>
<dbReference type="GeneTree" id="ENSGT01010000222336"/>
<evidence type="ECO:0000256" key="3">
    <source>
        <dbReference type="PIRSR" id="PIRSR016521-1"/>
    </source>
</evidence>
<name>A0A670HKY9_PODMU</name>
<dbReference type="GO" id="GO:0047963">
    <property type="term" value="F:glycine N-choloyltransferase activity"/>
    <property type="evidence" value="ECO:0007669"/>
    <property type="project" value="Ensembl"/>
</dbReference>
<dbReference type="GO" id="GO:0006544">
    <property type="term" value="P:glycine metabolic process"/>
    <property type="evidence" value="ECO:0007669"/>
    <property type="project" value="Ensembl"/>
</dbReference>
<dbReference type="Ensembl" id="ENSPMRT00000000302.1">
    <property type="protein sequence ID" value="ENSPMRP00000000288.1"/>
    <property type="gene ID" value="ENSPMRG00000000215.1"/>
</dbReference>
<dbReference type="Gene3D" id="2.60.40.2240">
    <property type="entry name" value="Acyl-CoA thioester hydrolase/BAAT N-terminal domain"/>
    <property type="match status" value="1"/>
</dbReference>